<accession>A0AAU8DL42</accession>
<name>A0AAU8DL42_9ACTN</name>
<dbReference type="RefSeq" id="WP_353647700.1">
    <property type="nucleotide sequence ID" value="NZ_CP159218.1"/>
</dbReference>
<feature type="transmembrane region" description="Helical" evidence="1">
    <location>
        <begin position="226"/>
        <end position="247"/>
    </location>
</feature>
<dbReference type="AlphaFoldDB" id="A0AAU8DL42"/>
<proteinExistence type="predicted"/>
<dbReference type="EMBL" id="CP159218">
    <property type="protein sequence ID" value="XCG62085.1"/>
    <property type="molecule type" value="Genomic_DNA"/>
</dbReference>
<feature type="transmembrane region" description="Helical" evidence="1">
    <location>
        <begin position="35"/>
        <end position="57"/>
    </location>
</feature>
<gene>
    <name evidence="2" type="ORF">ABLG96_12435</name>
</gene>
<reference evidence="2" key="1">
    <citation type="submission" date="2024-05" db="EMBL/GenBank/DDBJ databases">
        <authorList>
            <person name="Cai S.Y."/>
            <person name="Jin L.M."/>
            <person name="Li H.R."/>
        </authorList>
    </citation>
    <scope>NUCLEOTIDE SEQUENCE</scope>
    <source>
        <strain evidence="2">A5-74</strain>
    </source>
</reference>
<evidence type="ECO:0000313" key="2">
    <source>
        <dbReference type="EMBL" id="XCG62085.1"/>
    </source>
</evidence>
<feature type="transmembrane region" description="Helical" evidence="1">
    <location>
        <begin position="6"/>
        <end position="23"/>
    </location>
</feature>
<protein>
    <submittedName>
        <fullName evidence="2">Zinc permease</fullName>
    </submittedName>
</protein>
<sequence length="279" mass="27956">MGPGQITVLGAIAGFTILLGLPLGRLRSVAPRTRLALNGAAIGILVFLLWDVLSAGIAPVEAALEAANDDHAGWGTFIGYAALLVAGLALGLIALAGYEQWISGRRPSLGPGAVATAELTSRGRLIVTSGQQLALLIAIGIGVHNFAEGLAIGQSAAGGATDLALLLVIGFAAHNATEGFGIVGPTAGEPIRPSWKLLLMLGIIGGGPTFLGTLIGQSYVSDTLNIAFLATAAGSILYVILQLAVVAARAAKPILLSTALLGGFILGLGTDFLLDVAGG</sequence>
<evidence type="ECO:0000256" key="1">
    <source>
        <dbReference type="SAM" id="Phobius"/>
    </source>
</evidence>
<keyword evidence="1" id="KW-0472">Membrane</keyword>
<keyword evidence="1" id="KW-0812">Transmembrane</keyword>
<feature type="transmembrane region" description="Helical" evidence="1">
    <location>
        <begin position="77"/>
        <end position="98"/>
    </location>
</feature>
<feature type="transmembrane region" description="Helical" evidence="1">
    <location>
        <begin position="197"/>
        <end position="220"/>
    </location>
</feature>
<organism evidence="2">
    <name type="scientific">Nakamurella sp. A5-74</name>
    <dbReference type="NCBI Taxonomy" id="3158264"/>
    <lineage>
        <taxon>Bacteria</taxon>
        <taxon>Bacillati</taxon>
        <taxon>Actinomycetota</taxon>
        <taxon>Actinomycetes</taxon>
        <taxon>Nakamurellales</taxon>
        <taxon>Nakamurellaceae</taxon>
        <taxon>Nakamurella</taxon>
    </lineage>
</organism>
<feature type="transmembrane region" description="Helical" evidence="1">
    <location>
        <begin position="254"/>
        <end position="274"/>
    </location>
</feature>
<keyword evidence="1" id="KW-1133">Transmembrane helix</keyword>